<evidence type="ECO:0000259" key="1">
    <source>
        <dbReference type="SMART" id="SM00850"/>
    </source>
</evidence>
<dbReference type="InterPro" id="IPR007492">
    <property type="entry name" value="LytTR_DNA-bd_dom"/>
</dbReference>
<dbReference type="GO" id="GO:0003677">
    <property type="term" value="F:DNA binding"/>
    <property type="evidence" value="ECO:0007669"/>
    <property type="project" value="UniProtKB-KW"/>
</dbReference>
<evidence type="ECO:0000313" key="2">
    <source>
        <dbReference type="EMBL" id="EFF67789.1"/>
    </source>
</evidence>
<dbReference type="GeneID" id="98917859"/>
<gene>
    <name evidence="2" type="ORF">BUTYVIB_02013</name>
</gene>
<organism evidence="2 3">
    <name type="scientific">Eshraghiella crossota DSM 2876</name>
    <dbReference type="NCBI Taxonomy" id="511680"/>
    <lineage>
        <taxon>Bacteria</taxon>
        <taxon>Bacillati</taxon>
        <taxon>Bacillota</taxon>
        <taxon>Clostridia</taxon>
        <taxon>Lachnospirales</taxon>
        <taxon>Lachnospiraceae</taxon>
        <taxon>Eshraghiella</taxon>
    </lineage>
</organism>
<keyword evidence="3" id="KW-1185">Reference proteome</keyword>
<feature type="domain" description="HTH LytTR-type" evidence="1">
    <location>
        <begin position="175"/>
        <end position="268"/>
    </location>
</feature>
<keyword evidence="2" id="KW-0238">DNA-binding</keyword>
<dbReference type="EMBL" id="ABWN01000035">
    <property type="protein sequence ID" value="EFF67789.1"/>
    <property type="molecule type" value="Genomic_DNA"/>
</dbReference>
<dbReference type="AlphaFoldDB" id="D4S1P1"/>
<protein>
    <submittedName>
        <fullName evidence="2">LytTr DNA-binding domain protein</fullName>
    </submittedName>
</protein>
<name>D4S1P1_9FIRM</name>
<proteinExistence type="predicted"/>
<dbReference type="STRING" id="45851.BHV86_08290"/>
<dbReference type="HOGENOM" id="CLU_088525_0_0_9"/>
<dbReference type="SMART" id="SM00850">
    <property type="entry name" value="LytTR"/>
    <property type="match status" value="1"/>
</dbReference>
<accession>D4S1P1</accession>
<evidence type="ECO:0000313" key="3">
    <source>
        <dbReference type="Proteomes" id="UP000006238"/>
    </source>
</evidence>
<dbReference type="RefSeq" id="WP_005603937.1">
    <property type="nucleotide sequence ID" value="NZ_GG663524.1"/>
</dbReference>
<sequence length="269" mass="32031">MLLKQKVETIKLTQYIMEQYWQKNYEPLIEHVCDNVLWIGPLEDEYVHGKKAMVDKIMKNNEERPLVYLDDQQYEGLRSEANISVVVGRYRAFTKQDSGVILSEKQRVTFIWERVKKDDEAQLLITHIHISNIFHTKDDDKLFSSKDGRENYEYVQKVIAEHSQDKTITIRDYTGIRYTVNYSDIMYVVAEDNFATVYLWQKDEVLRVRSRLVGFVKDFPDYFIKPGRKYCINKNYVKFFKSRKLIMADGREFAIPRSFVTPFKNAMKI</sequence>
<dbReference type="Gene3D" id="2.40.50.1020">
    <property type="entry name" value="LytTr DNA-binding domain"/>
    <property type="match status" value="1"/>
</dbReference>
<reference evidence="2 3" key="1">
    <citation type="submission" date="2010-02" db="EMBL/GenBank/DDBJ databases">
        <authorList>
            <person name="Weinstock G."/>
            <person name="Sodergren E."/>
            <person name="Clifton S."/>
            <person name="Fulton L."/>
            <person name="Fulton B."/>
            <person name="Courtney L."/>
            <person name="Fronick C."/>
            <person name="Harrison M."/>
            <person name="Strong C."/>
            <person name="Farmer C."/>
            <person name="Delahaunty K."/>
            <person name="Markovic C."/>
            <person name="Hall O."/>
            <person name="Minx P."/>
            <person name="Tomlinson C."/>
            <person name="Mitreva M."/>
            <person name="Nelson J."/>
            <person name="Hou S."/>
            <person name="Wollam A."/>
            <person name="Pepin K.H."/>
            <person name="Johnson M."/>
            <person name="Bhonagiri V."/>
            <person name="Zhang X."/>
            <person name="Suruliraj S."/>
            <person name="Warren W."/>
            <person name="Chinwalla A."/>
            <person name="Mardis E.R."/>
            <person name="Wilson R.K."/>
        </authorList>
    </citation>
    <scope>NUCLEOTIDE SEQUENCE [LARGE SCALE GENOMIC DNA]</scope>
    <source>
        <strain evidence="2 3">DSM 2876</strain>
    </source>
</reference>
<dbReference type="eggNOG" id="COG3279">
    <property type="taxonomic scope" value="Bacteria"/>
</dbReference>
<dbReference type="Proteomes" id="UP000006238">
    <property type="component" value="Unassembled WGS sequence"/>
</dbReference>
<comment type="caution">
    <text evidence="2">The sequence shown here is derived from an EMBL/GenBank/DDBJ whole genome shotgun (WGS) entry which is preliminary data.</text>
</comment>
<dbReference type="Pfam" id="PF04397">
    <property type="entry name" value="LytTR"/>
    <property type="match status" value="1"/>
</dbReference>